<sequence length="140" mass="15732">MAMSDVRNQDIIRSKGDKSKPSSSEKKKDKASKEDTPEATTTTLVATSSAKGKNKNKNKVVKEKHCCFCEGSHPSLDCKKNRPADSYQRLWKAKVCTTCLMPGHMTRYCKTKKACGVSDCTWKHHPSLHAIAYPERDRKD</sequence>
<keyword evidence="3" id="KW-1185">Reference proteome</keyword>
<dbReference type="Proteomes" id="UP001152795">
    <property type="component" value="Unassembled WGS sequence"/>
</dbReference>
<feature type="region of interest" description="Disordered" evidence="1">
    <location>
        <begin position="1"/>
        <end position="59"/>
    </location>
</feature>
<name>A0A6S7KIF6_PARCT</name>
<accession>A0A6S7KIF6</accession>
<protein>
    <submittedName>
        <fullName evidence="2">Uncharacterized protein</fullName>
    </submittedName>
</protein>
<evidence type="ECO:0000256" key="1">
    <source>
        <dbReference type="SAM" id="MobiDB-lite"/>
    </source>
</evidence>
<comment type="caution">
    <text evidence="2">The sequence shown here is derived from an EMBL/GenBank/DDBJ whole genome shotgun (WGS) entry which is preliminary data.</text>
</comment>
<dbReference type="EMBL" id="CACRXK020040758">
    <property type="protein sequence ID" value="CAB4045636.1"/>
    <property type="molecule type" value="Genomic_DNA"/>
</dbReference>
<feature type="compositionally biased region" description="Basic and acidic residues" evidence="1">
    <location>
        <begin position="7"/>
        <end position="36"/>
    </location>
</feature>
<evidence type="ECO:0000313" key="2">
    <source>
        <dbReference type="EMBL" id="CAB4045636.1"/>
    </source>
</evidence>
<reference evidence="2" key="1">
    <citation type="submission" date="2020-04" db="EMBL/GenBank/DDBJ databases">
        <authorList>
            <person name="Alioto T."/>
            <person name="Alioto T."/>
            <person name="Gomez Garrido J."/>
        </authorList>
    </citation>
    <scope>NUCLEOTIDE SEQUENCE</scope>
    <source>
        <strain evidence="2">A484AB</strain>
    </source>
</reference>
<organism evidence="2 3">
    <name type="scientific">Paramuricea clavata</name>
    <name type="common">Red gorgonian</name>
    <name type="synonym">Violescent sea-whip</name>
    <dbReference type="NCBI Taxonomy" id="317549"/>
    <lineage>
        <taxon>Eukaryota</taxon>
        <taxon>Metazoa</taxon>
        <taxon>Cnidaria</taxon>
        <taxon>Anthozoa</taxon>
        <taxon>Octocorallia</taxon>
        <taxon>Malacalcyonacea</taxon>
        <taxon>Plexauridae</taxon>
        <taxon>Paramuricea</taxon>
    </lineage>
</organism>
<evidence type="ECO:0000313" key="3">
    <source>
        <dbReference type="Proteomes" id="UP001152795"/>
    </source>
</evidence>
<dbReference type="OrthoDB" id="8064889at2759"/>
<dbReference type="AlphaFoldDB" id="A0A6S7KIF6"/>
<proteinExistence type="predicted"/>
<feature type="compositionally biased region" description="Low complexity" evidence="1">
    <location>
        <begin position="38"/>
        <end position="51"/>
    </location>
</feature>
<gene>
    <name evidence="2" type="ORF">PACLA_8A047396</name>
</gene>